<feature type="transmembrane region" description="Helical" evidence="1">
    <location>
        <begin position="18"/>
        <end position="40"/>
    </location>
</feature>
<name>A0A8X7RRS7_BRACI</name>
<sequence>MWDCSVVLFRFKVRGLQVLVASMHLTFLAFKSAPLFLLLVPRPLCSSRLKEAVAPLFWVSLPALRRCWFRVTESVQSLGKKFRSSGSQLMREFGVVFLC</sequence>
<keyword evidence="1" id="KW-1133">Transmembrane helix</keyword>
<evidence type="ECO:0000313" key="2">
    <source>
        <dbReference type="EMBL" id="KAG2294203.1"/>
    </source>
</evidence>
<keyword evidence="1" id="KW-0812">Transmembrane</keyword>
<keyword evidence="3" id="KW-1185">Reference proteome</keyword>
<accession>A0A8X7RRS7</accession>
<comment type="caution">
    <text evidence="2">The sequence shown here is derived from an EMBL/GenBank/DDBJ whole genome shotgun (WGS) entry which is preliminary data.</text>
</comment>
<dbReference type="AlphaFoldDB" id="A0A8X7RRS7"/>
<dbReference type="EMBL" id="JAAMPC010000009">
    <property type="protein sequence ID" value="KAG2294203.1"/>
    <property type="molecule type" value="Genomic_DNA"/>
</dbReference>
<evidence type="ECO:0000256" key="1">
    <source>
        <dbReference type="SAM" id="Phobius"/>
    </source>
</evidence>
<keyword evidence="1" id="KW-0472">Membrane</keyword>
<proteinExistence type="predicted"/>
<protein>
    <submittedName>
        <fullName evidence="2">Uncharacterized protein</fullName>
    </submittedName>
</protein>
<organism evidence="2 3">
    <name type="scientific">Brassica carinata</name>
    <name type="common">Ethiopian mustard</name>
    <name type="synonym">Abyssinian cabbage</name>
    <dbReference type="NCBI Taxonomy" id="52824"/>
    <lineage>
        <taxon>Eukaryota</taxon>
        <taxon>Viridiplantae</taxon>
        <taxon>Streptophyta</taxon>
        <taxon>Embryophyta</taxon>
        <taxon>Tracheophyta</taxon>
        <taxon>Spermatophyta</taxon>
        <taxon>Magnoliopsida</taxon>
        <taxon>eudicotyledons</taxon>
        <taxon>Gunneridae</taxon>
        <taxon>Pentapetalae</taxon>
        <taxon>rosids</taxon>
        <taxon>malvids</taxon>
        <taxon>Brassicales</taxon>
        <taxon>Brassicaceae</taxon>
        <taxon>Brassiceae</taxon>
        <taxon>Brassica</taxon>
    </lineage>
</organism>
<reference evidence="2 3" key="1">
    <citation type="submission" date="2020-02" db="EMBL/GenBank/DDBJ databases">
        <authorList>
            <person name="Ma Q."/>
            <person name="Huang Y."/>
            <person name="Song X."/>
            <person name="Pei D."/>
        </authorList>
    </citation>
    <scope>NUCLEOTIDE SEQUENCE [LARGE SCALE GENOMIC DNA]</scope>
    <source>
        <strain evidence="2">Sxm20200214</strain>
        <tissue evidence="2">Leaf</tissue>
    </source>
</reference>
<gene>
    <name evidence="2" type="ORF">Bca52824_040872</name>
</gene>
<dbReference type="Proteomes" id="UP000886595">
    <property type="component" value="Unassembled WGS sequence"/>
</dbReference>
<evidence type="ECO:0000313" key="3">
    <source>
        <dbReference type="Proteomes" id="UP000886595"/>
    </source>
</evidence>